<proteinExistence type="predicted"/>
<dbReference type="Gene3D" id="3.30.420.10">
    <property type="entry name" value="Ribonuclease H-like superfamily/Ribonuclease H"/>
    <property type="match status" value="1"/>
</dbReference>
<comment type="caution">
    <text evidence="2">The sequence shown here is derived from an EMBL/GenBank/DDBJ whole genome shotgun (WGS) entry which is preliminary data.</text>
</comment>
<dbReference type="AlphaFoldDB" id="A0A2P5KDG3"/>
<dbReference type="RefSeq" id="WP_104076470.1">
    <property type="nucleotide sequence ID" value="NZ_CP062178.1"/>
</dbReference>
<evidence type="ECO:0000313" key="2">
    <source>
        <dbReference type="EMBL" id="PPB84747.1"/>
    </source>
</evidence>
<reference evidence="2 3" key="1">
    <citation type="submission" date="2018-01" db="EMBL/GenBank/DDBJ databases">
        <title>Genomic Encyclopedia of Type Strains, Phase III (KMG-III): the genomes of soil and plant-associated and newly described type strains.</title>
        <authorList>
            <person name="Whitman W."/>
        </authorList>
    </citation>
    <scope>NUCLEOTIDE SEQUENCE [LARGE SCALE GENOMIC DNA]</scope>
    <source>
        <strain evidence="2 3">HKI456</strain>
    </source>
</reference>
<dbReference type="EMBL" id="PRDW01000002">
    <property type="protein sequence ID" value="PPB84747.1"/>
    <property type="molecule type" value="Genomic_DNA"/>
</dbReference>
<protein>
    <recommendedName>
        <fullName evidence="4">Exonuclease</fullName>
    </recommendedName>
</protein>
<feature type="region of interest" description="Disordered" evidence="1">
    <location>
        <begin position="199"/>
        <end position="226"/>
    </location>
</feature>
<gene>
    <name evidence="2" type="ORF">B0O95_102146</name>
</gene>
<dbReference type="GO" id="GO:0003676">
    <property type="term" value="F:nucleic acid binding"/>
    <property type="evidence" value="ECO:0007669"/>
    <property type="project" value="InterPro"/>
</dbReference>
<dbReference type="InterPro" id="IPR012337">
    <property type="entry name" value="RNaseH-like_sf"/>
</dbReference>
<evidence type="ECO:0000256" key="1">
    <source>
        <dbReference type="SAM" id="MobiDB-lite"/>
    </source>
</evidence>
<name>A0A2P5KDG3_9BURK</name>
<evidence type="ECO:0000313" key="3">
    <source>
        <dbReference type="Proteomes" id="UP000243096"/>
    </source>
</evidence>
<evidence type="ECO:0008006" key="4">
    <source>
        <dbReference type="Google" id="ProtNLM"/>
    </source>
</evidence>
<accession>A0A2P5KDG3</accession>
<keyword evidence="3" id="KW-1185">Reference proteome</keyword>
<dbReference type="OrthoDB" id="9803925at2"/>
<sequence>MDEIYVSTDIEADGPIPGPHSMLSFASAAYTADKQLIATFSANLDTLPGASPHPTQDAWWKTQPDAWAACRTDTRAPEEALPAYVDWVEALPGKPVFVAYPAGFDFTFMFWYMMRFAGRCPFSWSALDIKTLAFAMTGLPYRKAIKPRLPKHWFDAHPHTHVALDDAIEQGALFCNMLSELRVRQAAHAQWLAETTNDGLAKATPLDPAAGPAESETEPGQQGGGR</sequence>
<dbReference type="Proteomes" id="UP000243096">
    <property type="component" value="Unassembled WGS sequence"/>
</dbReference>
<organism evidence="2 3">
    <name type="scientific">Mycetohabitans endofungorum</name>
    <dbReference type="NCBI Taxonomy" id="417203"/>
    <lineage>
        <taxon>Bacteria</taxon>
        <taxon>Pseudomonadati</taxon>
        <taxon>Pseudomonadota</taxon>
        <taxon>Betaproteobacteria</taxon>
        <taxon>Burkholderiales</taxon>
        <taxon>Burkholderiaceae</taxon>
        <taxon>Mycetohabitans</taxon>
    </lineage>
</organism>
<dbReference type="SUPFAM" id="SSF53098">
    <property type="entry name" value="Ribonuclease H-like"/>
    <property type="match status" value="1"/>
</dbReference>
<dbReference type="InterPro" id="IPR036397">
    <property type="entry name" value="RNaseH_sf"/>
</dbReference>